<dbReference type="CDD" id="cd06184">
    <property type="entry name" value="flavohem_like_fad_nad_binding"/>
    <property type="match status" value="1"/>
</dbReference>
<name>A0A9X3AJ50_9PSEU</name>
<feature type="domain" description="Globin" evidence="11">
    <location>
        <begin position="1"/>
        <end position="140"/>
    </location>
</feature>
<dbReference type="PROSITE" id="PS51384">
    <property type="entry name" value="FAD_FR"/>
    <property type="match status" value="1"/>
</dbReference>
<dbReference type="GO" id="GO:0020037">
    <property type="term" value="F:heme binding"/>
    <property type="evidence" value="ECO:0007669"/>
    <property type="project" value="InterPro"/>
</dbReference>
<dbReference type="Gene3D" id="1.10.490.10">
    <property type="entry name" value="Globins"/>
    <property type="match status" value="1"/>
</dbReference>
<keyword evidence="4 10" id="KW-0561">Oxygen transport</keyword>
<evidence type="ECO:0000256" key="3">
    <source>
        <dbReference type="ARBA" id="ARBA00022617"/>
    </source>
</evidence>
<feature type="domain" description="FAD-binding FR-type" evidence="12">
    <location>
        <begin position="152"/>
        <end position="260"/>
    </location>
</feature>
<dbReference type="SUPFAM" id="SSF52343">
    <property type="entry name" value="Ferredoxin reductase-like, C-terminal NADP-linked domain"/>
    <property type="match status" value="1"/>
</dbReference>
<dbReference type="RefSeq" id="WP_259629521.1">
    <property type="nucleotide sequence ID" value="NZ_JANYMP010000041.1"/>
</dbReference>
<dbReference type="PANTHER" id="PTHR43396:SF3">
    <property type="entry name" value="FLAVOHEMOPROTEIN"/>
    <property type="match status" value="1"/>
</dbReference>
<dbReference type="EMBL" id="JANYMP010000041">
    <property type="protein sequence ID" value="MCS7484067.1"/>
    <property type="molecule type" value="Genomic_DNA"/>
</dbReference>
<evidence type="ECO:0000256" key="1">
    <source>
        <dbReference type="ARBA" id="ARBA00006401"/>
    </source>
</evidence>
<keyword evidence="5" id="KW-0479">Metal-binding</keyword>
<dbReference type="InterPro" id="IPR000971">
    <property type="entry name" value="Globin"/>
</dbReference>
<dbReference type="Pfam" id="PF00042">
    <property type="entry name" value="Globin"/>
    <property type="match status" value="1"/>
</dbReference>
<reference evidence="13" key="1">
    <citation type="submission" date="2022-08" db="EMBL/GenBank/DDBJ databases">
        <authorList>
            <person name="Tistechok S."/>
            <person name="Samborskyy M."/>
            <person name="Roman I."/>
        </authorList>
    </citation>
    <scope>NUCLEOTIDE SEQUENCE</scope>
    <source>
        <strain evidence="13">DSM 103496</strain>
    </source>
</reference>
<dbReference type="InterPro" id="IPR039261">
    <property type="entry name" value="FNR_nucleotide-bd"/>
</dbReference>
<dbReference type="InterPro" id="IPR017938">
    <property type="entry name" value="Riboflavin_synthase-like_b-brl"/>
</dbReference>
<gene>
    <name evidence="13" type="ORF">NZH93_45155</name>
</gene>
<dbReference type="Proteomes" id="UP001141259">
    <property type="component" value="Unassembled WGS sequence"/>
</dbReference>
<comment type="catalytic activity">
    <reaction evidence="8">
        <text>2 nitric oxide + NADH + 2 O2 = 2 nitrate + NAD(+) + H(+)</text>
        <dbReference type="Rhea" id="RHEA:19469"/>
        <dbReference type="ChEBI" id="CHEBI:15378"/>
        <dbReference type="ChEBI" id="CHEBI:15379"/>
        <dbReference type="ChEBI" id="CHEBI:16480"/>
        <dbReference type="ChEBI" id="CHEBI:17632"/>
        <dbReference type="ChEBI" id="CHEBI:57540"/>
        <dbReference type="ChEBI" id="CHEBI:57945"/>
        <dbReference type="EC" id="1.14.12.17"/>
    </reaction>
</comment>
<evidence type="ECO:0000256" key="4">
    <source>
        <dbReference type="ARBA" id="ARBA00022621"/>
    </source>
</evidence>
<comment type="similarity">
    <text evidence="1">In the C-terminal section; belongs to the flavoprotein pyridine nucleotide cytochrome reductase family.</text>
</comment>
<evidence type="ECO:0000256" key="7">
    <source>
        <dbReference type="ARBA" id="ARBA00023027"/>
    </source>
</evidence>
<evidence type="ECO:0000259" key="11">
    <source>
        <dbReference type="PROSITE" id="PS01033"/>
    </source>
</evidence>
<dbReference type="GO" id="GO:0071949">
    <property type="term" value="F:FAD binding"/>
    <property type="evidence" value="ECO:0007669"/>
    <property type="project" value="TreeGrafter"/>
</dbReference>
<keyword evidence="14" id="KW-1185">Reference proteome</keyword>
<organism evidence="13 14">
    <name type="scientific">Umezawaea endophytica</name>
    <dbReference type="NCBI Taxonomy" id="1654476"/>
    <lineage>
        <taxon>Bacteria</taxon>
        <taxon>Bacillati</taxon>
        <taxon>Actinomycetota</taxon>
        <taxon>Actinomycetes</taxon>
        <taxon>Pseudonocardiales</taxon>
        <taxon>Pseudonocardiaceae</taxon>
        <taxon>Umezawaea</taxon>
    </lineage>
</organism>
<comment type="caution">
    <text evidence="13">The sequence shown here is derived from an EMBL/GenBank/DDBJ whole genome shotgun (WGS) entry which is preliminary data.</text>
</comment>
<evidence type="ECO:0000256" key="10">
    <source>
        <dbReference type="RuleBase" id="RU000356"/>
    </source>
</evidence>
<dbReference type="Pfam" id="PF00175">
    <property type="entry name" value="NAD_binding_1"/>
    <property type="match status" value="1"/>
</dbReference>
<keyword evidence="10" id="KW-0813">Transport</keyword>
<comment type="similarity">
    <text evidence="10">Belongs to the globin family.</text>
</comment>
<accession>A0A9X3AJ50</accession>
<keyword evidence="6" id="KW-0408">Iron</keyword>
<dbReference type="InterPro" id="IPR017927">
    <property type="entry name" value="FAD-bd_FR_type"/>
</dbReference>
<dbReference type="GO" id="GO:0019825">
    <property type="term" value="F:oxygen binding"/>
    <property type="evidence" value="ECO:0007669"/>
    <property type="project" value="InterPro"/>
</dbReference>
<sequence length="405" mass="43545">MLAPDSVRVVRATAATVVRHGERISGRFYDRMFEAHPELLDLFNRGNQANGQQRQALAMSVAAVAGHFAGMKPVPLASIVGRIAHKHASLGVTPSQYVVVGRHLMAAIGEVLGDAATPDVIAAWDEVFWLFACLLVAEESRQYERAGSSFSRPLAPHTVTRVHHDTDDVTSFLLEPDAPVRPHRPGQYVSVAVELPGVGRQIRQYTISSAPDEPSLRITVKRHRAADGRPAGMVSNHLHDTVRVGDRLQVSPAFGDLALPSGDEPLLLASAGVGSTPIVAALRHLAAGAADRPITVVHADRAPETHPLRADMLDAVDLLPGASLALWYERNPVPHNGAHVRSGFVDPDLIDVDPAAHALLCGPLPFMSTVRRALLDRGLPAERIHYEVFGPDAWLGTEVPSRSAS</sequence>
<dbReference type="PROSITE" id="PS01033">
    <property type="entry name" value="GLOBIN"/>
    <property type="match status" value="1"/>
</dbReference>
<evidence type="ECO:0000256" key="9">
    <source>
        <dbReference type="ARBA" id="ARBA00049433"/>
    </source>
</evidence>
<dbReference type="AlphaFoldDB" id="A0A9X3AJ50"/>
<dbReference type="GO" id="GO:0008941">
    <property type="term" value="F:nitric oxide dioxygenase NAD(P)H activity"/>
    <property type="evidence" value="ECO:0007669"/>
    <property type="project" value="UniProtKB-EC"/>
</dbReference>
<evidence type="ECO:0000256" key="6">
    <source>
        <dbReference type="ARBA" id="ARBA00023004"/>
    </source>
</evidence>
<dbReference type="Gene3D" id="2.40.30.10">
    <property type="entry name" value="Translation factors"/>
    <property type="match status" value="1"/>
</dbReference>
<evidence type="ECO:0000313" key="14">
    <source>
        <dbReference type="Proteomes" id="UP001141259"/>
    </source>
</evidence>
<dbReference type="Gene3D" id="3.40.50.80">
    <property type="entry name" value="Nucleotide-binding domain of ferredoxin-NADP reductase (FNR) module"/>
    <property type="match status" value="1"/>
</dbReference>
<dbReference type="InterPro" id="IPR012292">
    <property type="entry name" value="Globin/Proto"/>
</dbReference>
<evidence type="ECO:0000256" key="2">
    <source>
        <dbReference type="ARBA" id="ARBA00012229"/>
    </source>
</evidence>
<proteinExistence type="inferred from homology"/>
<dbReference type="InterPro" id="IPR001433">
    <property type="entry name" value="OxRdtase_FAD/NAD-bd"/>
</dbReference>
<dbReference type="GO" id="GO:0071500">
    <property type="term" value="P:cellular response to nitrosative stress"/>
    <property type="evidence" value="ECO:0007669"/>
    <property type="project" value="TreeGrafter"/>
</dbReference>
<dbReference type="SUPFAM" id="SSF63380">
    <property type="entry name" value="Riboflavin synthase domain-like"/>
    <property type="match status" value="1"/>
</dbReference>
<dbReference type="InterPro" id="IPR009050">
    <property type="entry name" value="Globin-like_sf"/>
</dbReference>
<evidence type="ECO:0000313" key="13">
    <source>
        <dbReference type="EMBL" id="MCS7484067.1"/>
    </source>
</evidence>
<evidence type="ECO:0000259" key="12">
    <source>
        <dbReference type="PROSITE" id="PS51384"/>
    </source>
</evidence>
<protein>
    <recommendedName>
        <fullName evidence="2">nitric oxide dioxygenase</fullName>
        <ecNumber evidence="2">1.14.12.17</ecNumber>
    </recommendedName>
</protein>
<keyword evidence="3 10" id="KW-0349">Heme</keyword>
<dbReference type="PANTHER" id="PTHR43396">
    <property type="entry name" value="FLAVOHEMOPROTEIN"/>
    <property type="match status" value="1"/>
</dbReference>
<keyword evidence="7" id="KW-0520">NAD</keyword>
<evidence type="ECO:0000256" key="5">
    <source>
        <dbReference type="ARBA" id="ARBA00022723"/>
    </source>
</evidence>
<dbReference type="EC" id="1.14.12.17" evidence="2"/>
<evidence type="ECO:0000256" key="8">
    <source>
        <dbReference type="ARBA" id="ARBA00048649"/>
    </source>
</evidence>
<comment type="catalytic activity">
    <reaction evidence="9">
        <text>2 nitric oxide + NADPH + 2 O2 = 2 nitrate + NADP(+) + H(+)</text>
        <dbReference type="Rhea" id="RHEA:19465"/>
        <dbReference type="ChEBI" id="CHEBI:15378"/>
        <dbReference type="ChEBI" id="CHEBI:15379"/>
        <dbReference type="ChEBI" id="CHEBI:16480"/>
        <dbReference type="ChEBI" id="CHEBI:17632"/>
        <dbReference type="ChEBI" id="CHEBI:57783"/>
        <dbReference type="ChEBI" id="CHEBI:58349"/>
        <dbReference type="EC" id="1.14.12.17"/>
    </reaction>
</comment>
<dbReference type="GO" id="GO:0005344">
    <property type="term" value="F:oxygen carrier activity"/>
    <property type="evidence" value="ECO:0007669"/>
    <property type="project" value="UniProtKB-KW"/>
</dbReference>
<dbReference type="GO" id="GO:0046872">
    <property type="term" value="F:metal ion binding"/>
    <property type="evidence" value="ECO:0007669"/>
    <property type="project" value="UniProtKB-KW"/>
</dbReference>
<dbReference type="GO" id="GO:0046210">
    <property type="term" value="P:nitric oxide catabolic process"/>
    <property type="evidence" value="ECO:0007669"/>
    <property type="project" value="TreeGrafter"/>
</dbReference>
<dbReference type="SUPFAM" id="SSF46458">
    <property type="entry name" value="Globin-like"/>
    <property type="match status" value="1"/>
</dbReference>